<evidence type="ECO:0000256" key="1">
    <source>
        <dbReference type="SAM" id="MobiDB-lite"/>
    </source>
</evidence>
<sequence>MSQSQQQGKRNRNTKGNSISSSKPNESTEGWQKLCNVSNVLRNVKQERDIEERCAAYMKKMETRIVKLEEEMLKKVDYEQITKIVETVISANPQPIAQEGASKLEIELVDKKISEIRKSVEDQAYEIRSMGAIHNGTMSPAAFLRVPY</sequence>
<organism evidence="2 3">
    <name type="scientific">Dreissena polymorpha</name>
    <name type="common">Zebra mussel</name>
    <name type="synonym">Mytilus polymorpha</name>
    <dbReference type="NCBI Taxonomy" id="45954"/>
    <lineage>
        <taxon>Eukaryota</taxon>
        <taxon>Metazoa</taxon>
        <taxon>Spiralia</taxon>
        <taxon>Lophotrochozoa</taxon>
        <taxon>Mollusca</taxon>
        <taxon>Bivalvia</taxon>
        <taxon>Autobranchia</taxon>
        <taxon>Heteroconchia</taxon>
        <taxon>Euheterodonta</taxon>
        <taxon>Imparidentia</taxon>
        <taxon>Neoheterodontei</taxon>
        <taxon>Myida</taxon>
        <taxon>Dreissenoidea</taxon>
        <taxon>Dreissenidae</taxon>
        <taxon>Dreissena</taxon>
    </lineage>
</organism>
<accession>A0A9D4NIM2</accession>
<gene>
    <name evidence="2" type="ORF">DPMN_018386</name>
</gene>
<evidence type="ECO:0000313" key="3">
    <source>
        <dbReference type="Proteomes" id="UP000828390"/>
    </source>
</evidence>
<dbReference type="AlphaFoldDB" id="A0A9D4NIM2"/>
<comment type="caution">
    <text evidence="2">The sequence shown here is derived from an EMBL/GenBank/DDBJ whole genome shotgun (WGS) entry which is preliminary data.</text>
</comment>
<name>A0A9D4NIM2_DREPO</name>
<dbReference type="EMBL" id="JAIWYP010000001">
    <property type="protein sequence ID" value="KAH3894229.1"/>
    <property type="molecule type" value="Genomic_DNA"/>
</dbReference>
<keyword evidence="3" id="KW-1185">Reference proteome</keyword>
<reference evidence="2" key="1">
    <citation type="journal article" date="2019" name="bioRxiv">
        <title>The Genome of the Zebra Mussel, Dreissena polymorpha: A Resource for Invasive Species Research.</title>
        <authorList>
            <person name="McCartney M.A."/>
            <person name="Auch B."/>
            <person name="Kono T."/>
            <person name="Mallez S."/>
            <person name="Zhang Y."/>
            <person name="Obille A."/>
            <person name="Becker A."/>
            <person name="Abrahante J.E."/>
            <person name="Garbe J."/>
            <person name="Badalamenti J.P."/>
            <person name="Herman A."/>
            <person name="Mangelson H."/>
            <person name="Liachko I."/>
            <person name="Sullivan S."/>
            <person name="Sone E.D."/>
            <person name="Koren S."/>
            <person name="Silverstein K.A.T."/>
            <person name="Beckman K.B."/>
            <person name="Gohl D.M."/>
        </authorList>
    </citation>
    <scope>NUCLEOTIDE SEQUENCE</scope>
    <source>
        <strain evidence="2">Duluth1</strain>
        <tissue evidence="2">Whole animal</tissue>
    </source>
</reference>
<protein>
    <submittedName>
        <fullName evidence="2">Uncharacterized protein</fullName>
    </submittedName>
</protein>
<feature type="region of interest" description="Disordered" evidence="1">
    <location>
        <begin position="1"/>
        <end position="32"/>
    </location>
</feature>
<dbReference type="Proteomes" id="UP000828390">
    <property type="component" value="Unassembled WGS sequence"/>
</dbReference>
<evidence type="ECO:0000313" key="2">
    <source>
        <dbReference type="EMBL" id="KAH3894229.1"/>
    </source>
</evidence>
<proteinExistence type="predicted"/>
<reference evidence="2" key="2">
    <citation type="submission" date="2020-11" db="EMBL/GenBank/DDBJ databases">
        <authorList>
            <person name="McCartney M.A."/>
            <person name="Auch B."/>
            <person name="Kono T."/>
            <person name="Mallez S."/>
            <person name="Becker A."/>
            <person name="Gohl D.M."/>
            <person name="Silverstein K.A.T."/>
            <person name="Koren S."/>
            <person name="Bechman K.B."/>
            <person name="Herman A."/>
            <person name="Abrahante J.E."/>
            <person name="Garbe J."/>
        </authorList>
    </citation>
    <scope>NUCLEOTIDE SEQUENCE</scope>
    <source>
        <strain evidence="2">Duluth1</strain>
        <tissue evidence="2">Whole animal</tissue>
    </source>
</reference>